<accession>H5SR14</accession>
<feature type="region of interest" description="Disordered" evidence="1">
    <location>
        <begin position="67"/>
        <end position="92"/>
    </location>
</feature>
<gene>
    <name evidence="2" type="ORF">HGMM_OP2C081</name>
</gene>
<reference evidence="2" key="2">
    <citation type="journal article" date="2012" name="PLoS ONE">
        <title>A Deeply Branching Thermophilic Bacterium with an Ancient Acetyl-CoA Pathway Dominates a Subsurface Ecosystem.</title>
        <authorList>
            <person name="Takami H."/>
            <person name="Noguchi H."/>
            <person name="Takaki Y."/>
            <person name="Uchiyama I."/>
            <person name="Toyoda A."/>
            <person name="Nishi S."/>
            <person name="Chee G.-J."/>
            <person name="Arai W."/>
            <person name="Nunoura T."/>
            <person name="Itoh T."/>
            <person name="Hattori M."/>
            <person name="Takai K."/>
        </authorList>
    </citation>
    <scope>NUCLEOTIDE SEQUENCE</scope>
</reference>
<reference evidence="2" key="1">
    <citation type="journal article" date="2005" name="Environ. Microbiol.">
        <title>Genetic and functional properties of uncultivated thermophilic crenarchaeotes from a subsurface gold mine as revealed by analysis of genome fragments.</title>
        <authorList>
            <person name="Nunoura T."/>
            <person name="Hirayama H."/>
            <person name="Takami H."/>
            <person name="Oida H."/>
            <person name="Nishi S."/>
            <person name="Shimamura S."/>
            <person name="Suzuki Y."/>
            <person name="Inagaki F."/>
            <person name="Takai K."/>
            <person name="Nealson K.H."/>
            <person name="Horikoshi K."/>
        </authorList>
    </citation>
    <scope>NUCLEOTIDE SEQUENCE</scope>
</reference>
<protein>
    <submittedName>
        <fullName evidence="2">Uncharacterized protein</fullName>
    </submittedName>
</protein>
<dbReference type="SUPFAM" id="SSF50974">
    <property type="entry name" value="Nitrous oxide reductase, N-terminal domain"/>
    <property type="match status" value="1"/>
</dbReference>
<sequence>MATGGIEEGKPPFEAGTAKNEMDFLHIINWKKAEELLKNGQYETINGMRVIRLETAAREGILFFAPEPKSPHGVDVTPGGSISSWGASSIRT</sequence>
<dbReference type="EMBL" id="AP011801">
    <property type="protein sequence ID" value="BAL58531.1"/>
    <property type="molecule type" value="Genomic_DNA"/>
</dbReference>
<dbReference type="InterPro" id="IPR015943">
    <property type="entry name" value="WD40/YVTN_repeat-like_dom_sf"/>
</dbReference>
<dbReference type="AlphaFoldDB" id="H5SR14"/>
<proteinExistence type="predicted"/>
<dbReference type="Gene3D" id="2.130.10.10">
    <property type="entry name" value="YVTN repeat-like/Quinoprotein amine dehydrogenase"/>
    <property type="match status" value="1"/>
</dbReference>
<name>H5SR14_ACEAU</name>
<feature type="compositionally biased region" description="Low complexity" evidence="1">
    <location>
        <begin position="79"/>
        <end position="92"/>
    </location>
</feature>
<evidence type="ECO:0000256" key="1">
    <source>
        <dbReference type="SAM" id="MobiDB-lite"/>
    </source>
</evidence>
<evidence type="ECO:0000313" key="2">
    <source>
        <dbReference type="EMBL" id="BAL58531.1"/>
    </source>
</evidence>
<dbReference type="InterPro" id="IPR011045">
    <property type="entry name" value="N2O_reductase_N"/>
</dbReference>
<organism evidence="2">
    <name type="scientific">Acetithermum autotrophicum</name>
    <dbReference type="NCBI Taxonomy" id="1446466"/>
    <lineage>
        <taxon>Bacteria</taxon>
        <taxon>Candidatus Bipolaricaulota</taxon>
        <taxon>Candidatus Acetithermum</taxon>
    </lineage>
</organism>